<protein>
    <recommendedName>
        <fullName evidence="5">Lipopolysaccharide heptosyltransferase II</fullName>
    </recommendedName>
</protein>
<dbReference type="GO" id="GO:0005829">
    <property type="term" value="C:cytosol"/>
    <property type="evidence" value="ECO:0007669"/>
    <property type="project" value="TreeGrafter"/>
</dbReference>
<dbReference type="InterPro" id="IPR051199">
    <property type="entry name" value="LPS_LOS_Heptosyltrfase"/>
</dbReference>
<dbReference type="InterPro" id="IPR002201">
    <property type="entry name" value="Glyco_trans_9"/>
</dbReference>
<evidence type="ECO:0000313" key="4">
    <source>
        <dbReference type="Proteomes" id="UP000178082"/>
    </source>
</evidence>
<dbReference type="Gene3D" id="3.40.50.2000">
    <property type="entry name" value="Glycogen Phosphorylase B"/>
    <property type="match status" value="2"/>
</dbReference>
<dbReference type="Pfam" id="PF01075">
    <property type="entry name" value="Glyco_transf_9"/>
    <property type="match status" value="1"/>
</dbReference>
<gene>
    <name evidence="3" type="ORF">A3G31_12665</name>
</gene>
<dbReference type="SUPFAM" id="SSF53756">
    <property type="entry name" value="UDP-Glycosyltransferase/glycogen phosphorylase"/>
    <property type="match status" value="1"/>
</dbReference>
<evidence type="ECO:0000256" key="2">
    <source>
        <dbReference type="ARBA" id="ARBA00022679"/>
    </source>
</evidence>
<dbReference type="GO" id="GO:0009244">
    <property type="term" value="P:lipopolysaccharide core region biosynthetic process"/>
    <property type="evidence" value="ECO:0007669"/>
    <property type="project" value="TreeGrafter"/>
</dbReference>
<dbReference type="GO" id="GO:0008713">
    <property type="term" value="F:ADP-heptose-lipopolysaccharide heptosyltransferase activity"/>
    <property type="evidence" value="ECO:0007669"/>
    <property type="project" value="TreeGrafter"/>
</dbReference>
<evidence type="ECO:0008006" key="5">
    <source>
        <dbReference type="Google" id="ProtNLM"/>
    </source>
</evidence>
<evidence type="ECO:0000256" key="1">
    <source>
        <dbReference type="ARBA" id="ARBA00022676"/>
    </source>
</evidence>
<proteinExistence type="predicted"/>
<keyword evidence="1" id="KW-0328">Glycosyltransferase</keyword>
<keyword evidence="2" id="KW-0808">Transferase</keyword>
<sequence>MIEELKTAIGRGEIKKILLIQVSRVGELLFVTPAIRLIRKKFPESHIILITSSYAKDVVVGNLNIDELLFFDEKSFFSKATKLKRFKNMIKVQGYDLAVIFNKDEGWKEFCRSASVKHIFDRKTSKSFLGNETGNMNHSVEGSVRFLKLLGIDEKPGRMEISYSREDKEVVEKFLETSGIRKEIPLVVFNPGCGQLMRFKARRSTLNRLWEEKKFAQLGERFIREFNAVIAINGTSRYEEKFTKRISRIMSKPPLMIIKKFSINQLAYFLTKAVVFITVDTGPMHVAASMGVPIVALYGPTDKKKTYPYCDERYYRIVAKDLSCSPCKGKGLSCKDNQCMKQITVDDVFMAAKEVMKI</sequence>
<name>A0A1F7SDH1_9BACT</name>
<organism evidence="3 4">
    <name type="scientific">Candidatus Schekmanbacteria bacterium RIFCSPLOWO2_12_FULL_38_15</name>
    <dbReference type="NCBI Taxonomy" id="1817883"/>
    <lineage>
        <taxon>Bacteria</taxon>
        <taxon>Candidatus Schekmaniibacteriota</taxon>
    </lineage>
</organism>
<dbReference type="CDD" id="cd03789">
    <property type="entry name" value="GT9_LPS_heptosyltransferase"/>
    <property type="match status" value="1"/>
</dbReference>
<dbReference type="AlphaFoldDB" id="A0A1F7SDH1"/>
<dbReference type="PANTHER" id="PTHR30160">
    <property type="entry name" value="TETRAACYLDISACCHARIDE 4'-KINASE-RELATED"/>
    <property type="match status" value="1"/>
</dbReference>
<accession>A0A1F7SDH1</accession>
<evidence type="ECO:0000313" key="3">
    <source>
        <dbReference type="EMBL" id="OGL51829.1"/>
    </source>
</evidence>
<dbReference type="STRING" id="1817883.A3G31_12665"/>
<comment type="caution">
    <text evidence="3">The sequence shown here is derived from an EMBL/GenBank/DDBJ whole genome shotgun (WGS) entry which is preliminary data.</text>
</comment>
<reference evidence="3 4" key="1">
    <citation type="journal article" date="2016" name="Nat. Commun.">
        <title>Thousands of microbial genomes shed light on interconnected biogeochemical processes in an aquifer system.</title>
        <authorList>
            <person name="Anantharaman K."/>
            <person name="Brown C.T."/>
            <person name="Hug L.A."/>
            <person name="Sharon I."/>
            <person name="Castelle C.J."/>
            <person name="Probst A.J."/>
            <person name="Thomas B.C."/>
            <person name="Singh A."/>
            <person name="Wilkins M.J."/>
            <person name="Karaoz U."/>
            <person name="Brodie E.L."/>
            <person name="Williams K.H."/>
            <person name="Hubbard S.S."/>
            <person name="Banfield J.F."/>
        </authorList>
    </citation>
    <scope>NUCLEOTIDE SEQUENCE [LARGE SCALE GENOMIC DNA]</scope>
</reference>
<dbReference type="EMBL" id="MGDI01000037">
    <property type="protein sequence ID" value="OGL51829.1"/>
    <property type="molecule type" value="Genomic_DNA"/>
</dbReference>
<dbReference type="Proteomes" id="UP000178082">
    <property type="component" value="Unassembled WGS sequence"/>
</dbReference>